<dbReference type="PROSITE" id="PS51257">
    <property type="entry name" value="PROKAR_LIPOPROTEIN"/>
    <property type="match status" value="1"/>
</dbReference>
<feature type="chain" id="PRO_5004717773" description="EF-hand domain-containing protein" evidence="1">
    <location>
        <begin position="38"/>
        <end position="162"/>
    </location>
</feature>
<evidence type="ECO:0000256" key="1">
    <source>
        <dbReference type="SAM" id="SignalP"/>
    </source>
</evidence>
<sequence>MSLHNHKKCCALSYPTTFSCMMLKLATLLIVLTVVSCQTPSTLKVAKDIEAFFKAMDKDVDGKASYPEFYNSIYAMDSDKNGKVILREYIAGTNPSPEIARAVFNYFDSDVDGHLDEDDIKVTFNQYDVNRDRGISLAEFSTSFECMLSVIRQNFVTSKPIG</sequence>
<keyword evidence="1" id="KW-0732">Signal</keyword>
<evidence type="ECO:0000313" key="4">
    <source>
        <dbReference type="Proteomes" id="UP000030746"/>
    </source>
</evidence>
<dbReference type="RefSeq" id="XP_009065554.1">
    <property type="nucleotide sequence ID" value="XM_009067306.1"/>
</dbReference>
<dbReference type="OrthoDB" id="6160619at2759"/>
<proteinExistence type="predicted"/>
<keyword evidence="4" id="KW-1185">Reference proteome</keyword>
<evidence type="ECO:0000313" key="3">
    <source>
        <dbReference type="EMBL" id="ESO83772.1"/>
    </source>
</evidence>
<dbReference type="HOGENOM" id="CLU_1877771_0_0_1"/>
<dbReference type="InterPro" id="IPR011992">
    <property type="entry name" value="EF-hand-dom_pair"/>
</dbReference>
<dbReference type="Pfam" id="PF13202">
    <property type="entry name" value="EF-hand_5"/>
    <property type="match status" value="2"/>
</dbReference>
<organism evidence="3 4">
    <name type="scientific">Lottia gigantea</name>
    <name type="common">Giant owl limpet</name>
    <dbReference type="NCBI Taxonomy" id="225164"/>
    <lineage>
        <taxon>Eukaryota</taxon>
        <taxon>Metazoa</taxon>
        <taxon>Spiralia</taxon>
        <taxon>Lophotrochozoa</taxon>
        <taxon>Mollusca</taxon>
        <taxon>Gastropoda</taxon>
        <taxon>Patellogastropoda</taxon>
        <taxon>Lottioidea</taxon>
        <taxon>Lottiidae</taxon>
        <taxon>Lottia</taxon>
    </lineage>
</organism>
<gene>
    <name evidence="3" type="ORF">LOTGIDRAFT_236430</name>
</gene>
<dbReference type="Gene3D" id="1.10.238.10">
    <property type="entry name" value="EF-hand"/>
    <property type="match status" value="1"/>
</dbReference>
<feature type="domain" description="EF-hand" evidence="2">
    <location>
        <begin position="115"/>
        <end position="150"/>
    </location>
</feature>
<dbReference type="SUPFAM" id="SSF47473">
    <property type="entry name" value="EF-hand"/>
    <property type="match status" value="1"/>
</dbReference>
<dbReference type="InterPro" id="IPR002048">
    <property type="entry name" value="EF_hand_dom"/>
</dbReference>
<dbReference type="CTD" id="20250149"/>
<dbReference type="PROSITE" id="PS50222">
    <property type="entry name" value="EF_HAND_2"/>
    <property type="match status" value="2"/>
</dbReference>
<name>V3ZHS8_LOTGI</name>
<accession>V3ZHS8</accession>
<dbReference type="EMBL" id="KB203598">
    <property type="protein sequence ID" value="ESO83772.1"/>
    <property type="molecule type" value="Genomic_DNA"/>
</dbReference>
<feature type="signal peptide" evidence="1">
    <location>
        <begin position="1"/>
        <end position="37"/>
    </location>
</feature>
<reference evidence="3 4" key="1">
    <citation type="journal article" date="2013" name="Nature">
        <title>Insights into bilaterian evolution from three spiralian genomes.</title>
        <authorList>
            <person name="Simakov O."/>
            <person name="Marletaz F."/>
            <person name="Cho S.J."/>
            <person name="Edsinger-Gonzales E."/>
            <person name="Havlak P."/>
            <person name="Hellsten U."/>
            <person name="Kuo D.H."/>
            <person name="Larsson T."/>
            <person name="Lv J."/>
            <person name="Arendt D."/>
            <person name="Savage R."/>
            <person name="Osoegawa K."/>
            <person name="de Jong P."/>
            <person name="Grimwood J."/>
            <person name="Chapman J.A."/>
            <person name="Shapiro H."/>
            <person name="Aerts A."/>
            <person name="Otillar R.P."/>
            <person name="Terry A.Y."/>
            <person name="Boore J.L."/>
            <person name="Grigoriev I.V."/>
            <person name="Lindberg D.R."/>
            <person name="Seaver E.C."/>
            <person name="Weisblat D.A."/>
            <person name="Putnam N.H."/>
            <person name="Rokhsar D.S."/>
        </authorList>
    </citation>
    <scope>NUCLEOTIDE SEQUENCE [LARGE SCALE GENOMIC DNA]</scope>
</reference>
<protein>
    <recommendedName>
        <fullName evidence="2">EF-hand domain-containing protein</fullName>
    </recommendedName>
</protein>
<dbReference type="Proteomes" id="UP000030746">
    <property type="component" value="Unassembled WGS sequence"/>
</dbReference>
<dbReference type="GO" id="GO:0005509">
    <property type="term" value="F:calcium ion binding"/>
    <property type="evidence" value="ECO:0007669"/>
    <property type="project" value="InterPro"/>
</dbReference>
<dbReference type="AlphaFoldDB" id="V3ZHS8"/>
<evidence type="ECO:0000259" key="2">
    <source>
        <dbReference type="PROSITE" id="PS50222"/>
    </source>
</evidence>
<dbReference type="OMA" id="DKSNTHC"/>
<feature type="domain" description="EF-hand" evidence="2">
    <location>
        <begin position="44"/>
        <end position="79"/>
    </location>
</feature>
<dbReference type="KEGG" id="lgi:LOTGIDRAFT_236430"/>
<dbReference type="GeneID" id="20250149"/>